<protein>
    <submittedName>
        <fullName evidence="5">Methyltransferase small domain-containing protein</fullName>
    </submittedName>
</protein>
<dbReference type="EMBL" id="FNJJ01000010">
    <property type="protein sequence ID" value="SDP99217.1"/>
    <property type="molecule type" value="Genomic_DNA"/>
</dbReference>
<evidence type="ECO:0000259" key="4">
    <source>
        <dbReference type="Pfam" id="PF05175"/>
    </source>
</evidence>
<dbReference type="GO" id="GO:0036009">
    <property type="term" value="F:protein-glutamine N-methyltransferase activity"/>
    <property type="evidence" value="ECO:0007669"/>
    <property type="project" value="TreeGrafter"/>
</dbReference>
<dbReference type="PANTHER" id="PTHR18895:SF74">
    <property type="entry name" value="MTRF1L RELEASE FACTOR GLUTAMINE METHYLTRANSFERASE"/>
    <property type="match status" value="1"/>
</dbReference>
<dbReference type="InterPro" id="IPR007848">
    <property type="entry name" value="Small_mtfrase_dom"/>
</dbReference>
<keyword evidence="1 5" id="KW-0489">Methyltransferase</keyword>
<evidence type="ECO:0000313" key="6">
    <source>
        <dbReference type="Proteomes" id="UP000199460"/>
    </source>
</evidence>
<feature type="domain" description="Methyltransferase small" evidence="4">
    <location>
        <begin position="124"/>
        <end position="253"/>
    </location>
</feature>
<dbReference type="SUPFAM" id="SSF53335">
    <property type="entry name" value="S-adenosyl-L-methionine-dependent methyltransferases"/>
    <property type="match status" value="1"/>
</dbReference>
<evidence type="ECO:0000256" key="2">
    <source>
        <dbReference type="ARBA" id="ARBA00022679"/>
    </source>
</evidence>
<dbReference type="Pfam" id="PF05175">
    <property type="entry name" value="MTS"/>
    <property type="match status" value="1"/>
</dbReference>
<dbReference type="GO" id="GO:0032259">
    <property type="term" value="P:methylation"/>
    <property type="evidence" value="ECO:0007669"/>
    <property type="project" value="UniProtKB-KW"/>
</dbReference>
<dbReference type="GeneID" id="300932887"/>
<keyword evidence="6" id="KW-1185">Reference proteome</keyword>
<gene>
    <name evidence="5" type="ORF">SAMN05216213_110170</name>
</gene>
<keyword evidence="2 5" id="KW-0808">Transferase</keyword>
<evidence type="ECO:0000256" key="1">
    <source>
        <dbReference type="ARBA" id="ARBA00022603"/>
    </source>
</evidence>
<dbReference type="AlphaFoldDB" id="A0A1H0X8F9"/>
<accession>A0A1H0X8F9</accession>
<dbReference type="PANTHER" id="PTHR18895">
    <property type="entry name" value="HEMK METHYLTRANSFERASE"/>
    <property type="match status" value="1"/>
</dbReference>
<dbReference type="CDD" id="cd02440">
    <property type="entry name" value="AdoMet_MTases"/>
    <property type="match status" value="1"/>
</dbReference>
<sequence length="330" mass="36685">MPEQTLDIPQDLALLRLGSLLRERGYRFVTPTPLTHQQVNQRAGNALANDLRDVFGWSRPFATGTLDEDIVALMEQAQVLQPHPQGWISRVRFSSLGEDLYVHSRFPTEDSDAVFFGPDTYRFTRLLRDYLAHAEQPLRRIVDIGCGAGPGAITAAQLRPHAEVMALDINPRALAMTCVNARQAGVHNLRVQHSDLLRDVDGQFDLIVANPPYMLDAQQRTYRHGGGKHGAGLSLAIFDTAMERLAPGGTLLLYTGVAIFAGEDPLFEAIRLSLRDTGWDWDYQEIDPDVFGEELQKPAYAEAERIACVALRLTYQPGQPQRQETAATNA</sequence>
<keyword evidence="3" id="KW-0949">S-adenosyl-L-methionine</keyword>
<dbReference type="InterPro" id="IPR029063">
    <property type="entry name" value="SAM-dependent_MTases_sf"/>
</dbReference>
<dbReference type="InterPro" id="IPR002052">
    <property type="entry name" value="DNA_methylase_N6_adenine_CS"/>
</dbReference>
<dbReference type="OrthoDB" id="5383291at2"/>
<dbReference type="InterPro" id="IPR050320">
    <property type="entry name" value="N5-glutamine_MTase"/>
</dbReference>
<organism evidence="5 6">
    <name type="scientific">Ectopseudomonas guguanensis</name>
    <dbReference type="NCBI Taxonomy" id="1198456"/>
    <lineage>
        <taxon>Bacteria</taxon>
        <taxon>Pseudomonadati</taxon>
        <taxon>Pseudomonadota</taxon>
        <taxon>Gammaproteobacteria</taxon>
        <taxon>Pseudomonadales</taxon>
        <taxon>Pseudomonadaceae</taxon>
        <taxon>Ectopseudomonas</taxon>
    </lineage>
</organism>
<proteinExistence type="predicted"/>
<name>A0A1H0X8F9_9GAMM</name>
<reference evidence="6" key="1">
    <citation type="submission" date="2016-10" db="EMBL/GenBank/DDBJ databases">
        <authorList>
            <person name="Varghese N."/>
            <person name="Submissions S."/>
        </authorList>
    </citation>
    <scope>NUCLEOTIDE SEQUENCE [LARGE SCALE GENOMIC DNA]</scope>
    <source>
        <strain evidence="6">JCM 18416</strain>
    </source>
</reference>
<evidence type="ECO:0000313" key="5">
    <source>
        <dbReference type="EMBL" id="SDP99217.1"/>
    </source>
</evidence>
<evidence type="ECO:0000256" key="3">
    <source>
        <dbReference type="ARBA" id="ARBA00022691"/>
    </source>
</evidence>
<dbReference type="Gene3D" id="3.40.50.150">
    <property type="entry name" value="Vaccinia Virus protein VP39"/>
    <property type="match status" value="1"/>
</dbReference>
<dbReference type="GO" id="GO:0003676">
    <property type="term" value="F:nucleic acid binding"/>
    <property type="evidence" value="ECO:0007669"/>
    <property type="project" value="InterPro"/>
</dbReference>
<dbReference type="RefSeq" id="WP_090432438.1">
    <property type="nucleotide sequence ID" value="NZ_FNJJ01000010.1"/>
</dbReference>
<dbReference type="Proteomes" id="UP000199460">
    <property type="component" value="Unassembled WGS sequence"/>
</dbReference>
<dbReference type="PROSITE" id="PS00092">
    <property type="entry name" value="N6_MTASE"/>
    <property type="match status" value="1"/>
</dbReference>